<protein>
    <submittedName>
        <fullName evidence="1">Glycosyltransferase family 2 protein</fullName>
    </submittedName>
</protein>
<dbReference type="EMBL" id="CP073581">
    <property type="protein sequence ID" value="QUJ77899.1"/>
    <property type="molecule type" value="Genomic_DNA"/>
</dbReference>
<name>A0A975PNM4_9RHOB</name>
<dbReference type="RefSeq" id="WP_212706092.1">
    <property type="nucleotide sequence ID" value="NZ_CP073581.1"/>
</dbReference>
<organism evidence="1 2">
    <name type="scientific">Sulfitobacter albidus</name>
    <dbReference type="NCBI Taxonomy" id="2829501"/>
    <lineage>
        <taxon>Bacteria</taxon>
        <taxon>Pseudomonadati</taxon>
        <taxon>Pseudomonadota</taxon>
        <taxon>Alphaproteobacteria</taxon>
        <taxon>Rhodobacterales</taxon>
        <taxon>Roseobacteraceae</taxon>
        <taxon>Sulfitobacter</taxon>
    </lineage>
</organism>
<accession>A0A975PNM4</accession>
<sequence length="316" mass="35419">MQTWGVVATIKAPAPAILRWAAWHLELGAHRITVYLDDPNPDAQEALRAHPKCRVKRCDDGYWQRQNNGRPAAHQSRQTFNATHGYNRAGDVDWLMHLDVDEFLTPGAPVADQLAALPEGTLTARARPMELLAGGDPATDAAFKMFLPAGRSRERIVAALYPNFGQYLKGGFLSHIAGKLFARTGMQGIKFRIHNAFRGEEMNPNEAPLPDLHLAHFHATDWDSWRAHFDYRLARGSYREGLGPARPRDRGGITANELYTMILDEDGEAGLRRFFDEVCADTPLLRSRLSTHGCLFETRYDFDAALAKHFPDFASI</sequence>
<dbReference type="AlphaFoldDB" id="A0A975PNM4"/>
<reference evidence="1" key="1">
    <citation type="submission" date="2021-04" db="EMBL/GenBank/DDBJ databases">
        <title>Complete genome sequence for Sulfitobacter sp. strain JK7-1.</title>
        <authorList>
            <person name="Park S.-J."/>
        </authorList>
    </citation>
    <scope>NUCLEOTIDE SEQUENCE</scope>
    <source>
        <strain evidence="1">JK7-1</strain>
    </source>
</reference>
<gene>
    <name evidence="1" type="ORF">KDD17_08200</name>
</gene>
<dbReference type="Pfam" id="PF13704">
    <property type="entry name" value="Glyco_tranf_2_4"/>
    <property type="match status" value="1"/>
</dbReference>
<keyword evidence="2" id="KW-1185">Reference proteome</keyword>
<evidence type="ECO:0000313" key="2">
    <source>
        <dbReference type="Proteomes" id="UP000683291"/>
    </source>
</evidence>
<dbReference type="Proteomes" id="UP000683291">
    <property type="component" value="Chromosome 1"/>
</dbReference>
<dbReference type="KEGG" id="sual:KDD17_08200"/>
<evidence type="ECO:0000313" key="1">
    <source>
        <dbReference type="EMBL" id="QUJ77899.1"/>
    </source>
</evidence>
<proteinExistence type="predicted"/>